<organism evidence="6 7">
    <name type="scientific">Serratia marcescens</name>
    <dbReference type="NCBI Taxonomy" id="615"/>
    <lineage>
        <taxon>Bacteria</taxon>
        <taxon>Pseudomonadati</taxon>
        <taxon>Pseudomonadota</taxon>
        <taxon>Gammaproteobacteria</taxon>
        <taxon>Enterobacterales</taxon>
        <taxon>Yersiniaceae</taxon>
        <taxon>Serratia</taxon>
    </lineage>
</organism>
<dbReference type="InterPro" id="IPR050263">
    <property type="entry name" value="Bact_Fimbrial_Adh_Pro"/>
</dbReference>
<dbReference type="InterPro" id="IPR036937">
    <property type="entry name" value="Adhesion_dom_fimbrial_sf"/>
</dbReference>
<dbReference type="InterPro" id="IPR008966">
    <property type="entry name" value="Adhesion_dom_sf"/>
</dbReference>
<dbReference type="Pfam" id="PF00419">
    <property type="entry name" value="Fimbrial"/>
    <property type="match status" value="1"/>
</dbReference>
<dbReference type="GeneID" id="98189527"/>
<evidence type="ECO:0000256" key="2">
    <source>
        <dbReference type="ARBA" id="ARBA00006671"/>
    </source>
</evidence>
<dbReference type="GO" id="GO:0009289">
    <property type="term" value="C:pilus"/>
    <property type="evidence" value="ECO:0007669"/>
    <property type="project" value="UniProtKB-SubCell"/>
</dbReference>
<protein>
    <submittedName>
        <fullName evidence="6">Fimbrial protein</fullName>
    </submittedName>
</protein>
<dbReference type="InterPro" id="IPR000259">
    <property type="entry name" value="Adhesion_dom_fimbrial"/>
</dbReference>
<evidence type="ECO:0000313" key="6">
    <source>
        <dbReference type="EMBL" id="MDX7083685.1"/>
    </source>
</evidence>
<proteinExistence type="inferred from homology"/>
<dbReference type="AlphaFoldDB" id="A0ABD5IIA3"/>
<evidence type="ECO:0000256" key="3">
    <source>
        <dbReference type="ARBA" id="ARBA00022729"/>
    </source>
</evidence>
<keyword evidence="4" id="KW-0281">Fimbrium</keyword>
<dbReference type="Proteomes" id="UP001275057">
    <property type="component" value="Unassembled WGS sequence"/>
</dbReference>
<gene>
    <name evidence="6" type="ORF">SJ435_14930</name>
</gene>
<keyword evidence="3" id="KW-0732">Signal</keyword>
<evidence type="ECO:0000256" key="4">
    <source>
        <dbReference type="ARBA" id="ARBA00023263"/>
    </source>
</evidence>
<evidence type="ECO:0000259" key="5">
    <source>
        <dbReference type="Pfam" id="PF00419"/>
    </source>
</evidence>
<evidence type="ECO:0000313" key="7">
    <source>
        <dbReference type="Proteomes" id="UP001275057"/>
    </source>
</evidence>
<accession>A0ABD5IIA3</accession>
<reference evidence="6 7" key="1">
    <citation type="submission" date="2023-11" db="EMBL/GenBank/DDBJ databases">
        <title>Detection of rare carbapenemases in Enterobacterales - comparison of two colorimetric and two CIM-based carbapenemase assays.</title>
        <authorList>
            <person name="Schaffarczyk L."/>
            <person name="Noster J."/>
            <person name="Stelzer Y."/>
            <person name="Sattler J."/>
            <person name="Gatermann S."/>
            <person name="Hamprecht A."/>
        </authorList>
    </citation>
    <scope>NUCLEOTIDE SEQUENCE [LARGE SCALE GENOMIC DNA]</scope>
    <source>
        <strain evidence="6 7">CIM-Carb-136</strain>
    </source>
</reference>
<dbReference type="Gene3D" id="2.60.40.3310">
    <property type="match status" value="1"/>
</dbReference>
<dbReference type="PANTHER" id="PTHR33420">
    <property type="entry name" value="FIMBRIAL SUBUNIT ELFA-RELATED"/>
    <property type="match status" value="1"/>
</dbReference>
<feature type="domain" description="Fimbrial-type adhesion" evidence="5">
    <location>
        <begin position="193"/>
        <end position="329"/>
    </location>
</feature>
<dbReference type="EMBL" id="JAXABG010000009">
    <property type="protein sequence ID" value="MDX7083685.1"/>
    <property type="molecule type" value="Genomic_DNA"/>
</dbReference>
<dbReference type="SUPFAM" id="SSF49401">
    <property type="entry name" value="Bacterial adhesins"/>
    <property type="match status" value="1"/>
</dbReference>
<dbReference type="Gene3D" id="2.60.40.1090">
    <property type="entry name" value="Fimbrial-type adhesion domain"/>
    <property type="match status" value="1"/>
</dbReference>
<comment type="caution">
    <text evidence="6">The sequence shown here is derived from an EMBL/GenBank/DDBJ whole genome shotgun (WGS) entry which is preliminary data.</text>
</comment>
<name>A0ABD5IIA3_SERMA</name>
<dbReference type="PANTHER" id="PTHR33420:SF3">
    <property type="entry name" value="FIMBRIAL SUBUNIT ELFA"/>
    <property type="match status" value="1"/>
</dbReference>
<comment type="similarity">
    <text evidence="2">Belongs to the fimbrial protein family.</text>
</comment>
<dbReference type="RefSeq" id="WP_070915241.1">
    <property type="nucleotide sequence ID" value="NZ_CP010584.1"/>
</dbReference>
<comment type="subcellular location">
    <subcellularLocation>
        <location evidence="1">Fimbrium</location>
    </subcellularLocation>
</comment>
<evidence type="ECO:0000256" key="1">
    <source>
        <dbReference type="ARBA" id="ARBA00004561"/>
    </source>
</evidence>
<sequence>MKIKSTWRPGRANINMVFTLFFLAFISPQAYSVCGAMFHVPPSISQTGITASVDAKNGSLLSSGHVDFSVKLYGNTRGDDWDLEYNRGDFVLQPYTYLTATNFKYYGMSVYKTPKEGVGIAISINDSGGLNDVNAPKKTPVNYILYTHFKYYLVKIGDITSGVIPEFNAFELNYACLGIGNGKRLGSTPFLSTYISAQGCRLTTPVKYVNLGEINRRAFSGNGSIVGGTPFDITIDCNSNAKVDLEIKGQTVSGNSQVLAINRSDQAAKGVGLLILHNGIPFALGSKINLLDTTLTGQNVIPFLAKFYQTEDQITPGEVNAVAQFTLSYR</sequence>